<reference evidence="1 2" key="1">
    <citation type="submission" date="2017-07" db="EMBL/GenBank/DDBJ databases">
        <title>Tetzosporium hominis gen.nov. sp.nov.</title>
        <authorList>
            <person name="Tetz G."/>
            <person name="Tetz V."/>
        </authorList>
    </citation>
    <scope>NUCLEOTIDE SEQUENCE [LARGE SCALE GENOMIC DNA]</scope>
    <source>
        <strain evidence="1 2">VT-49</strain>
    </source>
</reference>
<dbReference type="RefSeq" id="WP_094942523.1">
    <property type="nucleotide sequence ID" value="NZ_NOKQ01000196.1"/>
</dbReference>
<protein>
    <submittedName>
        <fullName evidence="1">Uncharacterized protein</fullName>
    </submittedName>
</protein>
<dbReference type="EMBL" id="NOKQ01000196">
    <property type="protein sequence ID" value="OZS78486.1"/>
    <property type="molecule type" value="Genomic_DNA"/>
</dbReference>
<dbReference type="OrthoDB" id="2988593at2"/>
<sequence>MNPKVIPKNQSMDMKEKLQGKEEWKRFARRVQKNPFVKNHLLNRENQKCSWCGWSIDNDFVVHHIDYDHVCEYKVMREYPSSTVKRPKRMVKVPDCESCSMANPNLFSGCMSRLTPVHKLCNFKIEKNMDSSN</sequence>
<dbReference type="AlphaFoldDB" id="A0A264W4H5"/>
<proteinExistence type="predicted"/>
<evidence type="ECO:0000313" key="1">
    <source>
        <dbReference type="EMBL" id="OZS78486.1"/>
    </source>
</evidence>
<comment type="caution">
    <text evidence="1">The sequence shown here is derived from an EMBL/GenBank/DDBJ whole genome shotgun (WGS) entry which is preliminary data.</text>
</comment>
<name>A0A264W4H5_9BACL</name>
<evidence type="ECO:0000313" key="2">
    <source>
        <dbReference type="Proteomes" id="UP000217065"/>
    </source>
</evidence>
<dbReference type="Proteomes" id="UP000217065">
    <property type="component" value="Unassembled WGS sequence"/>
</dbReference>
<gene>
    <name evidence="1" type="ORF">CF394_06945</name>
</gene>
<organism evidence="1 2">
    <name type="scientific">Tetzosporium hominis</name>
    <dbReference type="NCBI Taxonomy" id="2020506"/>
    <lineage>
        <taxon>Bacteria</taxon>
        <taxon>Bacillati</taxon>
        <taxon>Bacillota</taxon>
        <taxon>Bacilli</taxon>
        <taxon>Bacillales</taxon>
        <taxon>Caryophanaceae</taxon>
        <taxon>Tetzosporium</taxon>
    </lineage>
</organism>
<accession>A0A264W4H5</accession>
<keyword evidence="2" id="KW-1185">Reference proteome</keyword>